<reference evidence="6 7" key="1">
    <citation type="submission" date="2019-05" db="EMBL/GenBank/DDBJ databases">
        <authorList>
            <person name="Narsing Rao M.P."/>
            <person name="Li W.J."/>
        </authorList>
    </citation>
    <scope>NUCLEOTIDE SEQUENCE [LARGE SCALE GENOMIC DNA]</scope>
    <source>
        <strain evidence="6 7">SYSU_K30003</strain>
    </source>
</reference>
<protein>
    <submittedName>
        <fullName evidence="6">Creatininase family protein</fullName>
    </submittedName>
</protein>
<evidence type="ECO:0000313" key="7">
    <source>
        <dbReference type="Proteomes" id="UP000309676"/>
    </source>
</evidence>
<dbReference type="EMBL" id="VCIW01000004">
    <property type="protein sequence ID" value="TLS52779.1"/>
    <property type="molecule type" value="Genomic_DNA"/>
</dbReference>
<comment type="caution">
    <text evidence="6">The sequence shown here is derived from an EMBL/GenBank/DDBJ whole genome shotgun (WGS) entry which is preliminary data.</text>
</comment>
<dbReference type="Pfam" id="PF02633">
    <property type="entry name" value="Creatininase"/>
    <property type="match status" value="1"/>
</dbReference>
<accession>A0A5R9GCG6</accession>
<dbReference type="InterPro" id="IPR003785">
    <property type="entry name" value="Creatininase/forma_Hydrolase"/>
</dbReference>
<dbReference type="Gene3D" id="3.40.50.10310">
    <property type="entry name" value="Creatininase"/>
    <property type="match status" value="1"/>
</dbReference>
<evidence type="ECO:0000256" key="2">
    <source>
        <dbReference type="ARBA" id="ARBA00022723"/>
    </source>
</evidence>
<dbReference type="PANTHER" id="PTHR35005:SF1">
    <property type="entry name" value="2-AMINO-5-FORMYLAMINO-6-RIBOSYLAMINOPYRIMIDIN-4(3H)-ONE 5'-MONOPHOSPHATE DEFORMYLASE"/>
    <property type="match status" value="1"/>
</dbReference>
<keyword evidence="3" id="KW-0378">Hydrolase</keyword>
<organism evidence="6 7">
    <name type="scientific">Paenibacillus antri</name>
    <dbReference type="NCBI Taxonomy" id="2582848"/>
    <lineage>
        <taxon>Bacteria</taxon>
        <taxon>Bacillati</taxon>
        <taxon>Bacillota</taxon>
        <taxon>Bacilli</taxon>
        <taxon>Bacillales</taxon>
        <taxon>Paenibacillaceae</taxon>
        <taxon>Paenibacillus</taxon>
    </lineage>
</organism>
<dbReference type="RefSeq" id="WP_138193770.1">
    <property type="nucleotide sequence ID" value="NZ_VCIW01000004.1"/>
</dbReference>
<keyword evidence="2" id="KW-0479">Metal-binding</keyword>
<proteinExistence type="inferred from homology"/>
<evidence type="ECO:0000256" key="5">
    <source>
        <dbReference type="ARBA" id="ARBA00024029"/>
    </source>
</evidence>
<dbReference type="OrthoDB" id="9801445at2"/>
<dbReference type="GO" id="GO:0046872">
    <property type="term" value="F:metal ion binding"/>
    <property type="evidence" value="ECO:0007669"/>
    <property type="project" value="UniProtKB-KW"/>
</dbReference>
<comment type="cofactor">
    <cofactor evidence="1">
        <name>Zn(2+)</name>
        <dbReference type="ChEBI" id="CHEBI:29105"/>
    </cofactor>
</comment>
<sequence>MELRFHYLRPNQITARRTEFPVAYVPLGTLEWHGLHSPMGADGLQAEEMALRCARKGGGIVFPTVYYGESRVNSLLESDTKYQEGICDRMKLQKDTFAEEKFPYTGIQQVEHCNHHLIHIISEVASYGFQLVVFVIGHYPLIENARCAAITYNQWAYDKRWHRIGTMAVADFLLLRDRIPNAGDHAGGWETSHLLASHPDTVDLRLAEDDLQFGIMSRRNPTESSAAFGNEIYDLAADSIVERVRLWMAAPDKQMGHGMNL</sequence>
<gene>
    <name evidence="6" type="ORF">FE782_09145</name>
</gene>
<name>A0A5R9GCG6_9BACL</name>
<evidence type="ECO:0000313" key="6">
    <source>
        <dbReference type="EMBL" id="TLS52779.1"/>
    </source>
</evidence>
<dbReference type="AlphaFoldDB" id="A0A5R9GCG6"/>
<comment type="similarity">
    <text evidence="5">Belongs to the creatininase superfamily.</text>
</comment>
<keyword evidence="7" id="KW-1185">Reference proteome</keyword>
<dbReference type="InterPro" id="IPR024087">
    <property type="entry name" value="Creatininase-like_sf"/>
</dbReference>
<evidence type="ECO:0000256" key="4">
    <source>
        <dbReference type="ARBA" id="ARBA00022833"/>
    </source>
</evidence>
<dbReference type="PANTHER" id="PTHR35005">
    <property type="entry name" value="3-DEHYDRO-SCYLLO-INOSOSE HYDROLASE"/>
    <property type="match status" value="1"/>
</dbReference>
<keyword evidence="4" id="KW-0862">Zinc</keyword>
<dbReference type="GO" id="GO:0009231">
    <property type="term" value="P:riboflavin biosynthetic process"/>
    <property type="evidence" value="ECO:0007669"/>
    <property type="project" value="TreeGrafter"/>
</dbReference>
<dbReference type="GO" id="GO:0016811">
    <property type="term" value="F:hydrolase activity, acting on carbon-nitrogen (but not peptide) bonds, in linear amides"/>
    <property type="evidence" value="ECO:0007669"/>
    <property type="project" value="TreeGrafter"/>
</dbReference>
<dbReference type="Proteomes" id="UP000309676">
    <property type="component" value="Unassembled WGS sequence"/>
</dbReference>
<evidence type="ECO:0000256" key="3">
    <source>
        <dbReference type="ARBA" id="ARBA00022801"/>
    </source>
</evidence>
<dbReference type="SUPFAM" id="SSF102215">
    <property type="entry name" value="Creatininase"/>
    <property type="match status" value="1"/>
</dbReference>
<evidence type="ECO:0000256" key="1">
    <source>
        <dbReference type="ARBA" id="ARBA00001947"/>
    </source>
</evidence>